<accession>A0A9P1NR93</accession>
<feature type="signal peptide" evidence="1">
    <location>
        <begin position="1"/>
        <end position="18"/>
    </location>
</feature>
<keyword evidence="2" id="KW-0614">Plasmid</keyword>
<sequence length="139" mass="14622">MRSILAAAVITAAMSAAAAAQQPGEKFEVVSVGLVIGVGSPVVPGGIVCADYATVTALYQHYNRAWRDEIRESQQPGATMLYGRVDRPRPSDYGCRVAKPGTKATAYWPPGVPVMVVEYKAGGKLVKGATMPALWTKAG</sequence>
<dbReference type="RefSeq" id="WP_014199381.1">
    <property type="nucleotide sequence ID" value="NC_016595.1"/>
</dbReference>
<keyword evidence="1" id="KW-0732">Signal</keyword>
<feature type="chain" id="PRO_5040202512" evidence="1">
    <location>
        <begin position="19"/>
        <end position="139"/>
    </location>
</feature>
<name>A0A9P1NR93_9PROT</name>
<evidence type="ECO:0000313" key="3">
    <source>
        <dbReference type="Proteomes" id="UP000007319"/>
    </source>
</evidence>
<reference evidence="2 3" key="1">
    <citation type="journal article" date="2011" name="PLoS Genet.">
        <title>Azospirillum genomes reveal transition of bacteria from aquatic to terrestrial environments.</title>
        <authorList>
            <person name="Wisniewski-Dye F."/>
            <person name="Borziak K."/>
            <person name="Khalsa-Moyers G."/>
            <person name="Alexandre G."/>
            <person name="Sukharnikov L.O."/>
            <person name="Wuichet K."/>
            <person name="Hurst G.B."/>
            <person name="McDonald W.H."/>
            <person name="Robertson J.S."/>
            <person name="Barbe V."/>
            <person name="Calteau A."/>
            <person name="Rouy Z."/>
            <person name="Mangenot S."/>
            <person name="Prigent-Combaret C."/>
            <person name="Normand P."/>
            <person name="Boyer M."/>
            <person name="Siguier P."/>
            <person name="Dessaux Y."/>
            <person name="Elmerich C."/>
            <person name="Condemine G."/>
            <person name="Krishnen G."/>
            <person name="Kennedy I."/>
            <person name="Paterson A.H."/>
            <person name="Gonzalez V."/>
            <person name="Mavingui P."/>
            <person name="Zhulin I.B."/>
        </authorList>
    </citation>
    <scope>NUCLEOTIDE SEQUENCE [LARGE SCALE GENOMIC DNA]</scope>
    <source>
        <strain evidence="2 3">Sp245</strain>
    </source>
</reference>
<protein>
    <submittedName>
        <fullName evidence="2">Uncharacterized protein</fullName>
    </submittedName>
</protein>
<dbReference type="Proteomes" id="UP000007319">
    <property type="component" value="Plasmid AZOBR_p3"/>
</dbReference>
<geneLocation type="plasmid" evidence="2 3">
    <name>AZOBR_p3</name>
</geneLocation>
<dbReference type="KEGG" id="abs:AZOBR_p340107"/>
<dbReference type="AlphaFoldDB" id="A0A9P1NR93"/>
<organism evidence="2 3">
    <name type="scientific">Azospirillum baldaniorum</name>
    <dbReference type="NCBI Taxonomy" id="1064539"/>
    <lineage>
        <taxon>Bacteria</taxon>
        <taxon>Pseudomonadati</taxon>
        <taxon>Pseudomonadota</taxon>
        <taxon>Alphaproteobacteria</taxon>
        <taxon>Rhodospirillales</taxon>
        <taxon>Azospirillaceae</taxon>
        <taxon>Azospirillum</taxon>
    </lineage>
</organism>
<keyword evidence="3" id="KW-1185">Reference proteome</keyword>
<dbReference type="EMBL" id="HE577330">
    <property type="protein sequence ID" value="CCD02869.1"/>
    <property type="molecule type" value="Genomic_DNA"/>
</dbReference>
<evidence type="ECO:0000256" key="1">
    <source>
        <dbReference type="SAM" id="SignalP"/>
    </source>
</evidence>
<gene>
    <name evidence="2" type="ORF">AZOBR_p340107</name>
</gene>
<proteinExistence type="predicted"/>
<evidence type="ECO:0000313" key="2">
    <source>
        <dbReference type="EMBL" id="CCD02869.1"/>
    </source>
</evidence>